<evidence type="ECO:0000256" key="1">
    <source>
        <dbReference type="SAM" id="Coils"/>
    </source>
</evidence>
<name>A0AAW9RZQ8_9BACT</name>
<reference evidence="2 3" key="1">
    <citation type="submission" date="2024-04" db="EMBL/GenBank/DDBJ databases">
        <title>Novel genus in family Flammeovirgaceae.</title>
        <authorList>
            <person name="Nguyen T.H."/>
            <person name="Vuong T.Q."/>
            <person name="Le H."/>
            <person name="Kim S.-G."/>
        </authorList>
    </citation>
    <scope>NUCLEOTIDE SEQUENCE [LARGE SCALE GENOMIC DNA]</scope>
    <source>
        <strain evidence="2 3">JCM 23209</strain>
    </source>
</reference>
<dbReference type="EMBL" id="JBDKWZ010000008">
    <property type="protein sequence ID" value="MEN7549287.1"/>
    <property type="molecule type" value="Genomic_DNA"/>
</dbReference>
<evidence type="ECO:0000313" key="2">
    <source>
        <dbReference type="EMBL" id="MEN7549287.1"/>
    </source>
</evidence>
<accession>A0AAW9RZQ8</accession>
<organism evidence="2 3">
    <name type="scientific">Rapidithrix thailandica</name>
    <dbReference type="NCBI Taxonomy" id="413964"/>
    <lineage>
        <taxon>Bacteria</taxon>
        <taxon>Pseudomonadati</taxon>
        <taxon>Bacteroidota</taxon>
        <taxon>Cytophagia</taxon>
        <taxon>Cytophagales</taxon>
        <taxon>Flammeovirgaceae</taxon>
        <taxon>Rapidithrix</taxon>
    </lineage>
</organism>
<gene>
    <name evidence="2" type="ORF">AAG747_15290</name>
</gene>
<keyword evidence="3" id="KW-1185">Reference proteome</keyword>
<dbReference type="AlphaFoldDB" id="A0AAW9RZQ8"/>
<protein>
    <submittedName>
        <fullName evidence="2">Uncharacterized protein</fullName>
    </submittedName>
</protein>
<dbReference type="RefSeq" id="WP_346822063.1">
    <property type="nucleotide sequence ID" value="NZ_JBDKWZ010000008.1"/>
</dbReference>
<dbReference type="Proteomes" id="UP001403385">
    <property type="component" value="Unassembled WGS sequence"/>
</dbReference>
<keyword evidence="1" id="KW-0175">Coiled coil</keyword>
<feature type="coiled-coil region" evidence="1">
    <location>
        <begin position="46"/>
        <end position="91"/>
    </location>
</feature>
<sequence length="137" mass="16369">MDKHLFEDVIPQDRERSLQQYCDDVEEISFTREFTAEEMAELYELLSDEAVKLNDLESVKKDLMKEYSDKIKSLKLELNSTLQKIKHKAENVHEKTYKIIDHHEGRVGFYDKTGRLVHERRIKPEERQTILKPYKVS</sequence>
<evidence type="ECO:0000313" key="3">
    <source>
        <dbReference type="Proteomes" id="UP001403385"/>
    </source>
</evidence>
<comment type="caution">
    <text evidence="2">The sequence shown here is derived from an EMBL/GenBank/DDBJ whole genome shotgun (WGS) entry which is preliminary data.</text>
</comment>
<proteinExistence type="predicted"/>